<gene>
    <name evidence="1" type="ORF">C8N24_4900</name>
</gene>
<evidence type="ECO:0000313" key="1">
    <source>
        <dbReference type="EMBL" id="RKQ86884.1"/>
    </source>
</evidence>
<keyword evidence="2" id="KW-1185">Reference proteome</keyword>
<dbReference type="Proteomes" id="UP000278962">
    <property type="component" value="Unassembled WGS sequence"/>
</dbReference>
<dbReference type="InterPro" id="IPR014284">
    <property type="entry name" value="RNA_pol_sigma-70_dom"/>
</dbReference>
<name>A0A660L0Z3_9ACTN</name>
<dbReference type="Gene3D" id="1.10.10.10">
    <property type="entry name" value="Winged helix-like DNA-binding domain superfamily/Winged helix DNA-binding domain"/>
    <property type="match status" value="1"/>
</dbReference>
<proteinExistence type="predicted"/>
<dbReference type="OrthoDB" id="9780326at2"/>
<organism evidence="1 2">
    <name type="scientific">Solirubrobacter pauli</name>
    <dbReference type="NCBI Taxonomy" id="166793"/>
    <lineage>
        <taxon>Bacteria</taxon>
        <taxon>Bacillati</taxon>
        <taxon>Actinomycetota</taxon>
        <taxon>Thermoleophilia</taxon>
        <taxon>Solirubrobacterales</taxon>
        <taxon>Solirubrobacteraceae</taxon>
        <taxon>Solirubrobacter</taxon>
    </lineage>
</organism>
<reference evidence="1 2" key="1">
    <citation type="submission" date="2018-10" db="EMBL/GenBank/DDBJ databases">
        <title>Genomic Encyclopedia of Archaeal and Bacterial Type Strains, Phase II (KMG-II): from individual species to whole genera.</title>
        <authorList>
            <person name="Goeker M."/>
        </authorList>
    </citation>
    <scope>NUCLEOTIDE SEQUENCE [LARGE SCALE GENOMIC DNA]</scope>
    <source>
        <strain evidence="1 2">DSM 14954</strain>
    </source>
</reference>
<sequence length="220" mass="24354">MSGDRAAAATSAPADAVSRRWLEQLEAGHPRRDQAVAKLHDLLRRAALHELHRRRGQLPALSGPEFDDVAQQCADDATVNVLAKLPEFCGLSRFTTWAYKFAIFEVSGKVARHAWQHHPPSAEDLAWDRLPDVLATGPGEEVERREQLAVLSQAIERDLTPRQREVFVAVALNDVSIDVLALHLRSNRNAVYKNLFDARRRLRTVLAAAGHPVGGGEGRT</sequence>
<dbReference type="GO" id="GO:0006352">
    <property type="term" value="P:DNA-templated transcription initiation"/>
    <property type="evidence" value="ECO:0007669"/>
    <property type="project" value="InterPro"/>
</dbReference>
<dbReference type="InterPro" id="IPR036388">
    <property type="entry name" value="WH-like_DNA-bd_sf"/>
</dbReference>
<protein>
    <submittedName>
        <fullName evidence="1">RNA polymerase sigma-70 factor (ECF subfamily)</fullName>
    </submittedName>
</protein>
<dbReference type="RefSeq" id="WP_121254999.1">
    <property type="nucleotide sequence ID" value="NZ_RBIL01000002.1"/>
</dbReference>
<accession>A0A660L0Z3</accession>
<dbReference type="EMBL" id="RBIL01000002">
    <property type="protein sequence ID" value="RKQ86884.1"/>
    <property type="molecule type" value="Genomic_DNA"/>
</dbReference>
<dbReference type="GO" id="GO:0003700">
    <property type="term" value="F:DNA-binding transcription factor activity"/>
    <property type="evidence" value="ECO:0007669"/>
    <property type="project" value="InterPro"/>
</dbReference>
<dbReference type="NCBIfam" id="TIGR02937">
    <property type="entry name" value="sigma70-ECF"/>
    <property type="match status" value="1"/>
</dbReference>
<dbReference type="InterPro" id="IPR013324">
    <property type="entry name" value="RNA_pol_sigma_r3/r4-like"/>
</dbReference>
<dbReference type="AlphaFoldDB" id="A0A660L0Z3"/>
<dbReference type="SUPFAM" id="SSF88659">
    <property type="entry name" value="Sigma3 and sigma4 domains of RNA polymerase sigma factors"/>
    <property type="match status" value="1"/>
</dbReference>
<comment type="caution">
    <text evidence="1">The sequence shown here is derived from an EMBL/GenBank/DDBJ whole genome shotgun (WGS) entry which is preliminary data.</text>
</comment>
<evidence type="ECO:0000313" key="2">
    <source>
        <dbReference type="Proteomes" id="UP000278962"/>
    </source>
</evidence>